<proteinExistence type="predicted"/>
<dbReference type="PANTHER" id="PTHR35400">
    <property type="entry name" value="SLR1083 PROTEIN"/>
    <property type="match status" value="1"/>
</dbReference>
<evidence type="ECO:0000259" key="1">
    <source>
        <dbReference type="Pfam" id="PF05685"/>
    </source>
</evidence>
<dbReference type="InterPro" id="IPR008538">
    <property type="entry name" value="Uma2"/>
</dbReference>
<name>A0ABP4WTK1_9ACTN</name>
<dbReference type="RefSeq" id="WP_344082887.1">
    <property type="nucleotide sequence ID" value="NZ_BAAALS010000016.1"/>
</dbReference>
<gene>
    <name evidence="2" type="ORF">GCM10009681_35170</name>
</gene>
<keyword evidence="3" id="KW-1185">Reference proteome</keyword>
<dbReference type="Proteomes" id="UP001500655">
    <property type="component" value="Unassembled WGS sequence"/>
</dbReference>
<dbReference type="InterPro" id="IPR012296">
    <property type="entry name" value="Nuclease_put_TT1808"/>
</dbReference>
<accession>A0ABP4WTK1</accession>
<organism evidence="2 3">
    <name type="scientific">Luedemannella helvata</name>
    <dbReference type="NCBI Taxonomy" id="349315"/>
    <lineage>
        <taxon>Bacteria</taxon>
        <taxon>Bacillati</taxon>
        <taxon>Actinomycetota</taxon>
        <taxon>Actinomycetes</taxon>
        <taxon>Micromonosporales</taxon>
        <taxon>Micromonosporaceae</taxon>
        <taxon>Luedemannella</taxon>
    </lineage>
</organism>
<feature type="domain" description="Putative restriction endonuclease" evidence="1">
    <location>
        <begin position="21"/>
        <end position="176"/>
    </location>
</feature>
<dbReference type="Pfam" id="PF05685">
    <property type="entry name" value="Uma2"/>
    <property type="match status" value="1"/>
</dbReference>
<comment type="caution">
    <text evidence="2">The sequence shown here is derived from an EMBL/GenBank/DDBJ whole genome shotgun (WGS) entry which is preliminary data.</text>
</comment>
<dbReference type="CDD" id="cd06260">
    <property type="entry name" value="DUF820-like"/>
    <property type="match status" value="1"/>
</dbReference>
<sequence length="183" mass="20375">MLPTLSDVLTQPFTLEYVAELSAADPEHRYELSRGTLTIMPPADDDHNAIVTELIVWLMTGRFTAREVLANSGIRTSRDDGGIGRSPDVMVRVPPREGSGRTVWLDPEDVLLVVEVVSSGSEDLDRIIKPREYAEAGVPWFWRVERDGEPTVMIHRLNGDTYDLVDIVALDELVIRPAPVLDA</sequence>
<reference evidence="3" key="1">
    <citation type="journal article" date="2019" name="Int. J. Syst. Evol. Microbiol.">
        <title>The Global Catalogue of Microorganisms (GCM) 10K type strain sequencing project: providing services to taxonomists for standard genome sequencing and annotation.</title>
        <authorList>
            <consortium name="The Broad Institute Genomics Platform"/>
            <consortium name="The Broad Institute Genome Sequencing Center for Infectious Disease"/>
            <person name="Wu L."/>
            <person name="Ma J."/>
        </authorList>
    </citation>
    <scope>NUCLEOTIDE SEQUENCE [LARGE SCALE GENOMIC DNA]</scope>
    <source>
        <strain evidence="3">JCM 13249</strain>
    </source>
</reference>
<dbReference type="InterPro" id="IPR011335">
    <property type="entry name" value="Restrct_endonuc-II-like"/>
</dbReference>
<dbReference type="PANTHER" id="PTHR35400:SF3">
    <property type="entry name" value="SLL1072 PROTEIN"/>
    <property type="match status" value="1"/>
</dbReference>
<protein>
    <recommendedName>
        <fullName evidence="1">Putative restriction endonuclease domain-containing protein</fullName>
    </recommendedName>
</protein>
<dbReference type="EMBL" id="BAAALS010000016">
    <property type="protein sequence ID" value="GAA1760932.1"/>
    <property type="molecule type" value="Genomic_DNA"/>
</dbReference>
<evidence type="ECO:0000313" key="3">
    <source>
        <dbReference type="Proteomes" id="UP001500655"/>
    </source>
</evidence>
<dbReference type="SUPFAM" id="SSF52980">
    <property type="entry name" value="Restriction endonuclease-like"/>
    <property type="match status" value="1"/>
</dbReference>
<evidence type="ECO:0000313" key="2">
    <source>
        <dbReference type="EMBL" id="GAA1760932.1"/>
    </source>
</evidence>
<dbReference type="Gene3D" id="3.90.1570.10">
    <property type="entry name" value="tt1808, chain A"/>
    <property type="match status" value="1"/>
</dbReference>